<reference evidence="1" key="1">
    <citation type="journal article" date="2020" name="bioRxiv">
        <title>A rank-normalized archaeal taxonomy based on genome phylogeny resolves widespread incomplete and uneven classifications.</title>
        <authorList>
            <person name="Rinke C."/>
            <person name="Chuvochina M."/>
            <person name="Mussig A.J."/>
            <person name="Chaumeil P.-A."/>
            <person name="Waite D.W."/>
            <person name="Whitman W.B."/>
            <person name="Parks D.H."/>
            <person name="Hugenholtz P."/>
        </authorList>
    </citation>
    <scope>NUCLEOTIDE SEQUENCE</scope>
    <source>
        <strain evidence="1">UBA10011</strain>
    </source>
</reference>
<evidence type="ECO:0000313" key="3">
    <source>
        <dbReference type="Proteomes" id="UP000577419"/>
    </source>
</evidence>
<gene>
    <name evidence="1" type="ORF">HA237_00900</name>
    <name evidence="2" type="ORF">J4224_00265</name>
</gene>
<reference evidence="2" key="2">
    <citation type="submission" date="2021-03" db="EMBL/GenBank/DDBJ databases">
        <authorList>
            <person name="Jaffe A."/>
        </authorList>
    </citation>
    <scope>NUCLEOTIDE SEQUENCE</scope>
    <source>
        <strain evidence="2">RIFCSPHIGHO2_01_FULL_GW2011_AR10_43_9</strain>
    </source>
</reference>
<evidence type="ECO:0000313" key="2">
    <source>
        <dbReference type="EMBL" id="MBS3058843.1"/>
    </source>
</evidence>
<dbReference type="EMBL" id="DUFG01000005">
    <property type="protein sequence ID" value="HIH07906.1"/>
    <property type="molecule type" value="Genomic_DNA"/>
</dbReference>
<dbReference type="Proteomes" id="UP000683213">
    <property type="component" value="Unassembled WGS sequence"/>
</dbReference>
<proteinExistence type="predicted"/>
<dbReference type="AlphaFoldDB" id="A0A7J4IY64"/>
<name>A0A7J4IY64_9ARCH</name>
<dbReference type="EMBL" id="JAGVWF010000003">
    <property type="protein sequence ID" value="MBS3058843.1"/>
    <property type="molecule type" value="Genomic_DNA"/>
</dbReference>
<organism evidence="1 3">
    <name type="scientific">Candidatus Iainarchaeum sp</name>
    <dbReference type="NCBI Taxonomy" id="3101447"/>
    <lineage>
        <taxon>Archaea</taxon>
        <taxon>Candidatus Iainarchaeota</taxon>
        <taxon>Candidatus Iainarchaeia</taxon>
        <taxon>Candidatus Iainarchaeales</taxon>
        <taxon>Candidatus Iainarchaeaceae</taxon>
        <taxon>Candidatus Iainarchaeum</taxon>
    </lineage>
</organism>
<accession>A0A7J4IY64</accession>
<dbReference type="Proteomes" id="UP000577419">
    <property type="component" value="Unassembled WGS sequence"/>
</dbReference>
<sequence length="63" mass="7424">MRKKLGEGRLLPDTPDMKAWRKEFEKMSLSEHDNKLRQLGLGDEEIEEFNESFKETKKTKAKA</sequence>
<evidence type="ECO:0000313" key="1">
    <source>
        <dbReference type="EMBL" id="HIH07906.1"/>
    </source>
</evidence>
<protein>
    <submittedName>
        <fullName evidence="1">Uncharacterized protein</fullName>
    </submittedName>
</protein>
<reference evidence="2" key="3">
    <citation type="submission" date="2021-05" db="EMBL/GenBank/DDBJ databases">
        <title>Protein family content uncovers lineage relationships and bacterial pathway maintenance mechanisms in DPANN archaea.</title>
        <authorList>
            <person name="Castelle C.J."/>
            <person name="Meheust R."/>
            <person name="Jaffe A.L."/>
            <person name="Seitz K."/>
            <person name="Gong X."/>
            <person name="Baker B.J."/>
            <person name="Banfield J.F."/>
        </authorList>
    </citation>
    <scope>NUCLEOTIDE SEQUENCE</scope>
    <source>
        <strain evidence="2">RIFCSPHIGHO2_01_FULL_GW2011_AR10_43_9</strain>
    </source>
</reference>
<comment type="caution">
    <text evidence="1">The sequence shown here is derived from an EMBL/GenBank/DDBJ whole genome shotgun (WGS) entry which is preliminary data.</text>
</comment>